<dbReference type="InterPro" id="IPR037066">
    <property type="entry name" value="Plug_dom_sf"/>
</dbReference>
<keyword evidence="2" id="KW-0998">Cell outer membrane</keyword>
<comment type="caution">
    <text evidence="5">The sequence shown here is derived from an EMBL/GenBank/DDBJ whole genome shotgun (WGS) entry which is preliminary data.</text>
</comment>
<dbReference type="InterPro" id="IPR012910">
    <property type="entry name" value="Plug_dom"/>
</dbReference>
<dbReference type="EMBL" id="JAPWGL010000003">
    <property type="protein sequence ID" value="MCZ4223703.1"/>
    <property type="molecule type" value="Genomic_DNA"/>
</dbReference>
<keyword evidence="2" id="KW-0472">Membrane</keyword>
<keyword evidence="2" id="KW-0812">Transmembrane</keyword>
<evidence type="ECO:0000313" key="6">
    <source>
        <dbReference type="Proteomes" id="UP001144341"/>
    </source>
</evidence>
<dbReference type="PROSITE" id="PS52016">
    <property type="entry name" value="TONB_DEPENDENT_REC_3"/>
    <property type="match status" value="1"/>
</dbReference>
<dbReference type="Gene3D" id="2.170.130.10">
    <property type="entry name" value="TonB-dependent receptor, plug domain"/>
    <property type="match status" value="2"/>
</dbReference>
<reference evidence="5" key="1">
    <citation type="submission" date="2022-12" db="EMBL/GenBank/DDBJ databases">
        <title>Genome sequence of SJ11.</title>
        <authorList>
            <person name="Woo H."/>
        </authorList>
    </citation>
    <scope>NUCLEOTIDE SEQUENCE</scope>
    <source>
        <strain evidence="5">SJ11</strain>
    </source>
</reference>
<dbReference type="PANTHER" id="PTHR30069:SF29">
    <property type="entry name" value="HEMOGLOBIN AND HEMOGLOBIN-HAPTOGLOBIN-BINDING PROTEIN 1-RELATED"/>
    <property type="match status" value="1"/>
</dbReference>
<feature type="signal peptide" evidence="3">
    <location>
        <begin position="1"/>
        <end position="20"/>
    </location>
</feature>
<gene>
    <name evidence="5" type="ORF">O0931_10380</name>
</gene>
<keyword evidence="2" id="KW-0813">Transport</keyword>
<organism evidence="5 6">
    <name type="scientific">Pedobacter rhodius</name>
    <dbReference type="NCBI Taxonomy" id="3004098"/>
    <lineage>
        <taxon>Bacteria</taxon>
        <taxon>Pseudomonadati</taxon>
        <taxon>Bacteroidota</taxon>
        <taxon>Sphingobacteriia</taxon>
        <taxon>Sphingobacteriales</taxon>
        <taxon>Sphingobacteriaceae</taxon>
        <taxon>Pedobacter</taxon>
    </lineage>
</organism>
<dbReference type="Pfam" id="PF07715">
    <property type="entry name" value="Plug"/>
    <property type="match status" value="1"/>
</dbReference>
<protein>
    <submittedName>
        <fullName evidence="5">TonB-dependent receptor plug domain-containing protein</fullName>
    </submittedName>
</protein>
<keyword evidence="1 3" id="KW-0732">Signal</keyword>
<feature type="domain" description="TonB-dependent receptor plug" evidence="4">
    <location>
        <begin position="141"/>
        <end position="208"/>
    </location>
</feature>
<dbReference type="RefSeq" id="WP_269415506.1">
    <property type="nucleotide sequence ID" value="NZ_JAPWGL010000003.1"/>
</dbReference>
<evidence type="ECO:0000256" key="2">
    <source>
        <dbReference type="PROSITE-ProRule" id="PRU01360"/>
    </source>
</evidence>
<accession>A0ABT4KXP2</accession>
<keyword evidence="6" id="KW-1185">Reference proteome</keyword>
<dbReference type="PANTHER" id="PTHR30069">
    <property type="entry name" value="TONB-DEPENDENT OUTER MEMBRANE RECEPTOR"/>
    <property type="match status" value="1"/>
</dbReference>
<dbReference type="SUPFAM" id="SSF56935">
    <property type="entry name" value="Porins"/>
    <property type="match status" value="2"/>
</dbReference>
<dbReference type="InterPro" id="IPR039426">
    <property type="entry name" value="TonB-dep_rcpt-like"/>
</dbReference>
<evidence type="ECO:0000259" key="4">
    <source>
        <dbReference type="Pfam" id="PF07715"/>
    </source>
</evidence>
<name>A0ABT4KXP2_9SPHI</name>
<sequence>MKKLFLISALIIGAITNGFAQSQPDSLIKKSPNIQIRAIKNPIYVIDGVKQEASEFTIASVKTDSIAEIKIFKNDDAVKLFGPDAVDGVILITTKSGKNNAANLDLAQKLSLMSEGKGVSKLTNLKIYGNAPAGKASAISADNKPKIIIRGLEQQSSTNFNDVVYILDGQKIEKTAVSWINPDTIQSITVLKNDSAIAQYGPQASNGVVIITSKPVKRPKDTDRPVDKN</sequence>
<keyword evidence="2" id="KW-1134">Transmembrane beta strand</keyword>
<keyword evidence="5" id="KW-0675">Receptor</keyword>
<evidence type="ECO:0000256" key="3">
    <source>
        <dbReference type="SAM" id="SignalP"/>
    </source>
</evidence>
<feature type="chain" id="PRO_5046114666" evidence="3">
    <location>
        <begin position="21"/>
        <end position="229"/>
    </location>
</feature>
<dbReference type="Proteomes" id="UP001144341">
    <property type="component" value="Unassembled WGS sequence"/>
</dbReference>
<evidence type="ECO:0000313" key="5">
    <source>
        <dbReference type="EMBL" id="MCZ4223703.1"/>
    </source>
</evidence>
<evidence type="ECO:0000256" key="1">
    <source>
        <dbReference type="ARBA" id="ARBA00022729"/>
    </source>
</evidence>
<comment type="similarity">
    <text evidence="2">Belongs to the TonB-dependent receptor family.</text>
</comment>
<proteinExistence type="inferred from homology"/>
<comment type="subcellular location">
    <subcellularLocation>
        <location evidence="2">Cell outer membrane</location>
        <topology evidence="2">Multi-pass membrane protein</topology>
    </subcellularLocation>
</comment>